<dbReference type="PANTHER" id="PTHR47338:SF5">
    <property type="entry name" value="ZN(II)2CYS6 TRANSCRIPTION FACTOR (EUROFUNG)"/>
    <property type="match status" value="1"/>
</dbReference>
<proteinExistence type="predicted"/>
<dbReference type="GO" id="GO:0005634">
    <property type="term" value="C:nucleus"/>
    <property type="evidence" value="ECO:0007669"/>
    <property type="project" value="UniProtKB-SubCell"/>
</dbReference>
<name>A0A507E712_9FUNG</name>
<reference evidence="7 8" key="1">
    <citation type="journal article" date="2019" name="Sci. Rep.">
        <title>Comparative genomics of chytrid fungi reveal insights into the obligate biotrophic and pathogenic lifestyle of Synchytrium endobioticum.</title>
        <authorList>
            <person name="van de Vossenberg B.T.L.H."/>
            <person name="Warris S."/>
            <person name="Nguyen H.D.T."/>
            <person name="van Gent-Pelzer M.P.E."/>
            <person name="Joly D.L."/>
            <person name="van de Geest H.C."/>
            <person name="Bonants P.J.M."/>
            <person name="Smith D.S."/>
            <person name="Levesque C.A."/>
            <person name="van der Lee T.A.J."/>
        </authorList>
    </citation>
    <scope>NUCLEOTIDE SEQUENCE [LARGE SCALE GENOMIC DNA]</scope>
    <source>
        <strain evidence="7 8">CBS 809.83</strain>
    </source>
</reference>
<keyword evidence="8" id="KW-1185">Reference proteome</keyword>
<evidence type="ECO:0000256" key="5">
    <source>
        <dbReference type="ARBA" id="ARBA00023242"/>
    </source>
</evidence>
<comment type="subcellular location">
    <subcellularLocation>
        <location evidence="1">Nucleus</location>
    </subcellularLocation>
</comment>
<dbReference type="EMBL" id="QEAQ01000031">
    <property type="protein sequence ID" value="TPX58880.1"/>
    <property type="molecule type" value="Genomic_DNA"/>
</dbReference>
<dbReference type="PANTHER" id="PTHR47338">
    <property type="entry name" value="ZN(II)2CYS6 TRANSCRIPTION FACTOR (EUROFUNG)-RELATED"/>
    <property type="match status" value="1"/>
</dbReference>
<evidence type="ECO:0000259" key="6">
    <source>
        <dbReference type="SMART" id="SM00906"/>
    </source>
</evidence>
<feature type="domain" description="Xylanolytic transcriptional activator regulatory" evidence="6">
    <location>
        <begin position="304"/>
        <end position="395"/>
    </location>
</feature>
<evidence type="ECO:0000256" key="1">
    <source>
        <dbReference type="ARBA" id="ARBA00004123"/>
    </source>
</evidence>
<keyword evidence="3" id="KW-0805">Transcription regulation</keyword>
<gene>
    <name evidence="7" type="ORF">PhCBS80983_g02839</name>
</gene>
<sequence>MSTKRSEDCPRAAAPTALGVAYPGSAPGAEDVLLQMPYLQGDGSTDAYGVQSSPADAPQFENIPMSFADPVDFSMYLSDENAVGGSVAASSGLNSAGSAAESEWSLFSGNLPENKMVTTSQDKEVMTRLQNGTLFQYSTLELEPASWRAQELICSVVSQLLVSESNLASDNASIFSDLPMLPDAMTLCEILALYFEKIPCIISIIHEAFFYKLASQPPAPPPPFPFPSTTSPPGINAALLFSMFACAARFHPMFLDKRADVEKIFYERARRLTLRMLDKPDMNTLKTLCHLTLFGVENSLWTASYTWLGASVTLARFLGLYKDAAAIAFGGSDAQTEELIGGLSPQQIATEECRRIWWWIRNYDASGSAASKRPQMISDSEYEVSLLLPCPDSLFYATRYGCYPESPAIPRTETLNEFFDARGSVKQMQSMIGPNGYVAALATLFNRVTTYRQQCNNRNILPFAPVSPGDDVDELVQQFSVHERELDTWYKRLPEWVKVLDSGLKNPKDPLVAGGLCWNEQWVRETYEWCIALVIWHASAATLHGPEYNMMAIGNQIVTGAAGAAKASHIAQDFLSAARLDEVLRIWQDSSSFGIALEHASRASGVIEQMVYNVAPNKRRDTPFFGYCVCQLGLVNLIAARQLTLLRAFQPSVQDDPNSLSSTLKHRASMSIHILDHQSKRFTASKSGMDLLHKVMTEIAGGDITMKVLDELARKGAAGAEGSGGFKEVLVRKAMSESVKKVMEEPSICAGTMAMGGHKFGGR</sequence>
<dbReference type="InterPro" id="IPR007219">
    <property type="entry name" value="XnlR_reg_dom"/>
</dbReference>
<keyword evidence="2" id="KW-0479">Metal-binding</keyword>
<dbReference type="GO" id="GO:0008270">
    <property type="term" value="F:zinc ion binding"/>
    <property type="evidence" value="ECO:0007669"/>
    <property type="project" value="InterPro"/>
</dbReference>
<dbReference type="InterPro" id="IPR050815">
    <property type="entry name" value="TF_fung"/>
</dbReference>
<accession>A0A507E712</accession>
<dbReference type="Pfam" id="PF04082">
    <property type="entry name" value="Fungal_trans"/>
    <property type="match status" value="1"/>
</dbReference>
<dbReference type="Proteomes" id="UP000318582">
    <property type="component" value="Unassembled WGS sequence"/>
</dbReference>
<comment type="caution">
    <text evidence="7">The sequence shown here is derived from an EMBL/GenBank/DDBJ whole genome shotgun (WGS) entry which is preliminary data.</text>
</comment>
<keyword evidence="4" id="KW-0804">Transcription</keyword>
<dbReference type="GO" id="GO:0006351">
    <property type="term" value="P:DNA-templated transcription"/>
    <property type="evidence" value="ECO:0007669"/>
    <property type="project" value="InterPro"/>
</dbReference>
<evidence type="ECO:0000313" key="8">
    <source>
        <dbReference type="Proteomes" id="UP000318582"/>
    </source>
</evidence>
<protein>
    <recommendedName>
        <fullName evidence="6">Xylanolytic transcriptional activator regulatory domain-containing protein</fullName>
    </recommendedName>
</protein>
<evidence type="ECO:0000313" key="7">
    <source>
        <dbReference type="EMBL" id="TPX58880.1"/>
    </source>
</evidence>
<dbReference type="GO" id="GO:0003677">
    <property type="term" value="F:DNA binding"/>
    <property type="evidence" value="ECO:0007669"/>
    <property type="project" value="InterPro"/>
</dbReference>
<dbReference type="AlphaFoldDB" id="A0A507E712"/>
<dbReference type="GO" id="GO:0000981">
    <property type="term" value="F:DNA-binding transcription factor activity, RNA polymerase II-specific"/>
    <property type="evidence" value="ECO:0007669"/>
    <property type="project" value="InterPro"/>
</dbReference>
<evidence type="ECO:0000256" key="3">
    <source>
        <dbReference type="ARBA" id="ARBA00023015"/>
    </source>
</evidence>
<evidence type="ECO:0000256" key="4">
    <source>
        <dbReference type="ARBA" id="ARBA00023163"/>
    </source>
</evidence>
<organism evidence="7 8">
    <name type="scientific">Powellomyces hirtus</name>
    <dbReference type="NCBI Taxonomy" id="109895"/>
    <lineage>
        <taxon>Eukaryota</taxon>
        <taxon>Fungi</taxon>
        <taxon>Fungi incertae sedis</taxon>
        <taxon>Chytridiomycota</taxon>
        <taxon>Chytridiomycota incertae sedis</taxon>
        <taxon>Chytridiomycetes</taxon>
        <taxon>Spizellomycetales</taxon>
        <taxon>Powellomycetaceae</taxon>
        <taxon>Powellomyces</taxon>
    </lineage>
</organism>
<dbReference type="CDD" id="cd12148">
    <property type="entry name" value="fungal_TF_MHR"/>
    <property type="match status" value="1"/>
</dbReference>
<keyword evidence="5" id="KW-0539">Nucleus</keyword>
<dbReference type="SMART" id="SM00906">
    <property type="entry name" value="Fungal_trans"/>
    <property type="match status" value="1"/>
</dbReference>
<evidence type="ECO:0000256" key="2">
    <source>
        <dbReference type="ARBA" id="ARBA00022723"/>
    </source>
</evidence>